<dbReference type="Pfam" id="PF05199">
    <property type="entry name" value="GMC_oxred_C"/>
    <property type="match status" value="1"/>
</dbReference>
<keyword evidence="4" id="KW-0274">FAD</keyword>
<dbReference type="GO" id="GO:0016614">
    <property type="term" value="F:oxidoreductase activity, acting on CH-OH group of donors"/>
    <property type="evidence" value="ECO:0007669"/>
    <property type="project" value="InterPro"/>
</dbReference>
<dbReference type="SUPFAM" id="SSF54373">
    <property type="entry name" value="FAD-linked reductases, C-terminal domain"/>
    <property type="match status" value="1"/>
</dbReference>
<dbReference type="RefSeq" id="WP_090536686.1">
    <property type="nucleotide sequence ID" value="NZ_FNRQ01000008.1"/>
</dbReference>
<dbReference type="OrthoDB" id="9787779at2"/>
<evidence type="ECO:0000313" key="9">
    <source>
        <dbReference type="Proteomes" id="UP000198638"/>
    </source>
</evidence>
<dbReference type="InterPro" id="IPR000172">
    <property type="entry name" value="GMC_OxRdtase_N"/>
</dbReference>
<dbReference type="STRING" id="83784.SAMN05192564_108173"/>
<dbReference type="Pfam" id="PF00732">
    <property type="entry name" value="GMC_oxred_N"/>
    <property type="match status" value="1"/>
</dbReference>
<feature type="domain" description="Glucose-methanol-choline oxidoreductase N-terminal" evidence="6">
    <location>
        <begin position="232"/>
        <end position="317"/>
    </location>
</feature>
<dbReference type="InterPro" id="IPR036188">
    <property type="entry name" value="FAD/NAD-bd_sf"/>
</dbReference>
<dbReference type="InterPro" id="IPR051473">
    <property type="entry name" value="P2Ox-like"/>
</dbReference>
<gene>
    <name evidence="8" type="ORF">SAMN05192564_108173</name>
</gene>
<keyword evidence="5" id="KW-0560">Oxidoreductase</keyword>
<dbReference type="InterPro" id="IPR007867">
    <property type="entry name" value="GMC_OxRtase_C"/>
</dbReference>
<dbReference type="Gene3D" id="3.50.50.60">
    <property type="entry name" value="FAD/NAD(P)-binding domain"/>
    <property type="match status" value="2"/>
</dbReference>
<proteinExistence type="inferred from homology"/>
<dbReference type="GO" id="GO:0050660">
    <property type="term" value="F:flavin adenine dinucleotide binding"/>
    <property type="evidence" value="ECO:0007669"/>
    <property type="project" value="InterPro"/>
</dbReference>
<evidence type="ECO:0000259" key="6">
    <source>
        <dbReference type="Pfam" id="PF00732"/>
    </source>
</evidence>
<evidence type="ECO:0000256" key="3">
    <source>
        <dbReference type="ARBA" id="ARBA00022630"/>
    </source>
</evidence>
<evidence type="ECO:0000256" key="4">
    <source>
        <dbReference type="ARBA" id="ARBA00022827"/>
    </source>
</evidence>
<name>A0A1H4HE59_9BURK</name>
<protein>
    <submittedName>
        <fullName evidence="8">Choline dehydrogenase</fullName>
    </submittedName>
</protein>
<dbReference type="PANTHER" id="PTHR42784">
    <property type="entry name" value="PYRANOSE 2-OXIDASE"/>
    <property type="match status" value="1"/>
</dbReference>
<evidence type="ECO:0000256" key="2">
    <source>
        <dbReference type="ARBA" id="ARBA00010790"/>
    </source>
</evidence>
<keyword evidence="9" id="KW-1185">Reference proteome</keyword>
<dbReference type="SUPFAM" id="SSF51905">
    <property type="entry name" value="FAD/NAD(P)-binding domain"/>
    <property type="match status" value="1"/>
</dbReference>
<evidence type="ECO:0000313" key="8">
    <source>
        <dbReference type="EMBL" id="SEB20117.1"/>
    </source>
</evidence>
<accession>A0A1H4HE59</accession>
<reference evidence="9" key="1">
    <citation type="submission" date="2016-10" db="EMBL/GenBank/DDBJ databases">
        <authorList>
            <person name="Varghese N."/>
            <person name="Submissions S."/>
        </authorList>
    </citation>
    <scope>NUCLEOTIDE SEQUENCE [LARGE SCALE GENOMIC DNA]</scope>
    <source>
        <strain evidence="9">LMG 24000</strain>
    </source>
</reference>
<sequence length="533" mass="57883">MANSHSADVVVVGSGVAGGLVAHQLALAGASVILLEAGPRIPRWQIVENFRNSPAKADFATPYPSTPYSPHPEYSPENGYLIQKGEYPYNSQYLRLVGGTTWHWAAAAWRLLPSDFRLKTLYGVGRDWPVPYEALEPWYLAAEVQLGVSGPDASVDLGSPRSKPYPMSQLPLSYMDQRFSDLLNPQGFKVVPEPVARNSRPYDARPTCCGNNNCMPICPIAAMYNGVVHADKAEQAGAKLIPQAVVYKVESDDKGLVTAVHYKDPNGNSTRVTGKLFVLAANGIETPKLMLMSTSSRFPKGVGNSSDQVGRNLMDHPGTGVTFLANEPLWPGRGPMEMTSIVNFRDGAFRSEYAAKKLHLSNGVATMSVAADLLRKGLTGAELDRQIRDRAARTLNINSFHEHLAESRNRIVPSADHKDSLGIPQPEIYYSINDYVKKSAANTHELYAQIASLLGGTEVSFDDTFAPNNHIMGTTIMGHDPSDSVVDADCRTHDHPNLFIAGSGVMPTAASVNCTLTIAALSLRIADKLKREL</sequence>
<evidence type="ECO:0000259" key="7">
    <source>
        <dbReference type="Pfam" id="PF05199"/>
    </source>
</evidence>
<organism evidence="8 9">
    <name type="scientific">Paraburkholderia sartisoli</name>
    <dbReference type="NCBI Taxonomy" id="83784"/>
    <lineage>
        <taxon>Bacteria</taxon>
        <taxon>Pseudomonadati</taxon>
        <taxon>Pseudomonadota</taxon>
        <taxon>Betaproteobacteria</taxon>
        <taxon>Burkholderiales</taxon>
        <taxon>Burkholderiaceae</taxon>
        <taxon>Paraburkholderia</taxon>
    </lineage>
</organism>
<evidence type="ECO:0000256" key="1">
    <source>
        <dbReference type="ARBA" id="ARBA00001974"/>
    </source>
</evidence>
<feature type="domain" description="Glucose-methanol-choline oxidoreductase C-terminal" evidence="7">
    <location>
        <begin position="438"/>
        <end position="521"/>
    </location>
</feature>
<evidence type="ECO:0000256" key="5">
    <source>
        <dbReference type="ARBA" id="ARBA00023002"/>
    </source>
</evidence>
<dbReference type="EMBL" id="FNRQ01000008">
    <property type="protein sequence ID" value="SEB20117.1"/>
    <property type="molecule type" value="Genomic_DNA"/>
</dbReference>
<keyword evidence="3" id="KW-0285">Flavoprotein</keyword>
<dbReference type="Proteomes" id="UP000198638">
    <property type="component" value="Unassembled WGS sequence"/>
</dbReference>
<dbReference type="AlphaFoldDB" id="A0A1H4HE59"/>
<comment type="similarity">
    <text evidence="2">Belongs to the GMC oxidoreductase family.</text>
</comment>
<comment type="cofactor">
    <cofactor evidence="1">
        <name>FAD</name>
        <dbReference type="ChEBI" id="CHEBI:57692"/>
    </cofactor>
</comment>
<dbReference type="PANTHER" id="PTHR42784:SF1">
    <property type="entry name" value="PYRANOSE 2-OXIDASE"/>
    <property type="match status" value="1"/>
</dbReference>